<dbReference type="EMBL" id="QXGA01001749">
    <property type="protein sequence ID" value="KAE9111360.1"/>
    <property type="molecule type" value="Genomic_DNA"/>
</dbReference>
<dbReference type="EMBL" id="QXGD01000160">
    <property type="protein sequence ID" value="KAE9249964.1"/>
    <property type="molecule type" value="Genomic_DNA"/>
</dbReference>
<evidence type="ECO:0000313" key="7">
    <source>
        <dbReference type="EMBL" id="KAE9228027.1"/>
    </source>
</evidence>
<evidence type="ECO:0000313" key="5">
    <source>
        <dbReference type="EMBL" id="KAE9111360.1"/>
    </source>
</evidence>
<proteinExistence type="predicted"/>
<dbReference type="AlphaFoldDB" id="A0A6A4CBZ5"/>
<evidence type="ECO:0000313" key="1">
    <source>
        <dbReference type="EMBL" id="KAE8932940.1"/>
    </source>
</evidence>
<evidence type="ECO:0000313" key="9">
    <source>
        <dbReference type="EMBL" id="KAE9288733.1"/>
    </source>
</evidence>
<dbReference type="Proteomes" id="UP000441208">
    <property type="component" value="Unassembled WGS sequence"/>
</dbReference>
<organism evidence="9 13">
    <name type="scientific">Phytophthora fragariae</name>
    <dbReference type="NCBI Taxonomy" id="53985"/>
    <lineage>
        <taxon>Eukaryota</taxon>
        <taxon>Sar</taxon>
        <taxon>Stramenopiles</taxon>
        <taxon>Oomycota</taxon>
        <taxon>Peronosporomycetes</taxon>
        <taxon>Peronosporales</taxon>
        <taxon>Peronosporaceae</taxon>
        <taxon>Phytophthora</taxon>
    </lineage>
</organism>
<dbReference type="Proteomes" id="UP000437068">
    <property type="component" value="Unassembled WGS sequence"/>
</dbReference>
<gene>
    <name evidence="9" type="ORF">PF001_g20381</name>
    <name evidence="8" type="ORF">PF002_g5044</name>
    <name evidence="6" type="ORF">PF004_g20096</name>
    <name evidence="7" type="ORF">PF005_g4473</name>
    <name evidence="5" type="ORF">PF006_g20236</name>
    <name evidence="4" type="ORF">PF007_g21247</name>
    <name evidence="10" type="ORF">PF008_g20693</name>
    <name evidence="1" type="ORF">PF009_g17045</name>
    <name evidence="3" type="ORF">PF010_g20664</name>
    <name evidence="2" type="ORF">PF011_g19988</name>
</gene>
<dbReference type="Proteomes" id="UP000429523">
    <property type="component" value="Unassembled WGS sequence"/>
</dbReference>
<evidence type="ECO:0000313" key="11">
    <source>
        <dbReference type="Proteomes" id="UP000429523"/>
    </source>
</evidence>
<keyword evidence="12" id="KW-1185">Reference proteome</keyword>
<dbReference type="EMBL" id="QXGF01001065">
    <property type="protein sequence ID" value="KAE8932940.1"/>
    <property type="molecule type" value="Genomic_DNA"/>
</dbReference>
<dbReference type="EMBL" id="QXFZ01001774">
    <property type="protein sequence ID" value="KAE9085159.1"/>
    <property type="molecule type" value="Genomic_DNA"/>
</dbReference>
<evidence type="ECO:0000313" key="12">
    <source>
        <dbReference type="Proteomes" id="UP000433483"/>
    </source>
</evidence>
<dbReference type="EMBL" id="QXFX01001777">
    <property type="protein sequence ID" value="KAE9084889.1"/>
    <property type="molecule type" value="Genomic_DNA"/>
</dbReference>
<dbReference type="Proteomes" id="UP000440732">
    <property type="component" value="Unassembled WGS sequence"/>
</dbReference>
<evidence type="ECO:0000313" key="17">
    <source>
        <dbReference type="Proteomes" id="UP000460718"/>
    </source>
</evidence>
<dbReference type="Proteomes" id="UP000433483">
    <property type="component" value="Unassembled WGS sequence"/>
</dbReference>
<sequence>MTSPPLLLSVSRAVPEAIQAIPHLCQSISSFLLPLTVDSAVYNDLQRVLRTFGAFVPWTTRAMDGAAARGRLDIIQRLVATSG</sequence>
<reference evidence="11 12" key="1">
    <citation type="submission" date="2018-08" db="EMBL/GenBank/DDBJ databases">
        <title>Genomic investigation of the strawberry pathogen Phytophthora fragariae indicates pathogenicity is determined by transcriptional variation in three key races.</title>
        <authorList>
            <person name="Adams T.M."/>
            <person name="Armitage A.D."/>
            <person name="Sobczyk M.K."/>
            <person name="Bates H.J."/>
            <person name="Dunwell J.M."/>
            <person name="Nellist C.F."/>
            <person name="Harrison R.J."/>
        </authorList>
    </citation>
    <scope>NUCLEOTIDE SEQUENCE [LARGE SCALE GENOMIC DNA]</scope>
    <source>
        <strain evidence="9 13">A4</strain>
        <strain evidence="8 14">BC-1</strain>
        <strain evidence="6 18">BC-23</strain>
        <strain evidence="7 12">NOV-27</strain>
        <strain evidence="5 15">NOV-5</strain>
        <strain evidence="4 16">NOV-71</strain>
        <strain evidence="10 19">NOV-77</strain>
        <strain evidence="1 11">NOV-9</strain>
        <strain evidence="3 20">ONT-3</strain>
        <strain evidence="2 17">SCRP245</strain>
    </source>
</reference>
<dbReference type="Proteomes" id="UP000440367">
    <property type="component" value="Unassembled WGS sequence"/>
</dbReference>
<protein>
    <submittedName>
        <fullName evidence="9">Uncharacterized protein</fullName>
    </submittedName>
</protein>
<evidence type="ECO:0000313" key="4">
    <source>
        <dbReference type="EMBL" id="KAE9085159.1"/>
    </source>
</evidence>
<evidence type="ECO:0000313" key="13">
    <source>
        <dbReference type="Proteomes" id="UP000437068"/>
    </source>
</evidence>
<dbReference type="Proteomes" id="UP000488956">
    <property type="component" value="Unassembled WGS sequence"/>
</dbReference>
<comment type="caution">
    <text evidence="9">The sequence shown here is derived from an EMBL/GenBank/DDBJ whole genome shotgun (WGS) entry which is preliminary data.</text>
</comment>
<evidence type="ECO:0000313" key="18">
    <source>
        <dbReference type="Proteomes" id="UP000476176"/>
    </source>
</evidence>
<dbReference type="EMBL" id="QXGC01001759">
    <property type="protein sequence ID" value="KAE9196582.1"/>
    <property type="molecule type" value="Genomic_DNA"/>
</dbReference>
<dbReference type="Proteomes" id="UP000476176">
    <property type="component" value="Unassembled WGS sequence"/>
</dbReference>
<evidence type="ECO:0000313" key="14">
    <source>
        <dbReference type="Proteomes" id="UP000440367"/>
    </source>
</evidence>
<dbReference type="EMBL" id="QXFW01001739">
    <property type="protein sequence ID" value="KAE8986439.1"/>
    <property type="molecule type" value="Genomic_DNA"/>
</dbReference>
<dbReference type="EMBL" id="QXGB01000145">
    <property type="protein sequence ID" value="KAE9228027.1"/>
    <property type="molecule type" value="Genomic_DNA"/>
</dbReference>
<dbReference type="Proteomes" id="UP000460718">
    <property type="component" value="Unassembled WGS sequence"/>
</dbReference>
<evidence type="ECO:0000313" key="3">
    <source>
        <dbReference type="EMBL" id="KAE9084889.1"/>
    </source>
</evidence>
<evidence type="ECO:0000313" key="16">
    <source>
        <dbReference type="Proteomes" id="UP000441208"/>
    </source>
</evidence>
<evidence type="ECO:0000313" key="10">
    <source>
        <dbReference type="EMBL" id="KAE9309488.1"/>
    </source>
</evidence>
<evidence type="ECO:0000313" key="6">
    <source>
        <dbReference type="EMBL" id="KAE9196582.1"/>
    </source>
</evidence>
<dbReference type="OrthoDB" id="139856at2759"/>
<evidence type="ECO:0000313" key="20">
    <source>
        <dbReference type="Proteomes" id="UP000488956"/>
    </source>
</evidence>
<dbReference type="Proteomes" id="UP000486351">
    <property type="component" value="Unassembled WGS sequence"/>
</dbReference>
<accession>A0A6A4CBZ5</accession>
<evidence type="ECO:0000313" key="19">
    <source>
        <dbReference type="Proteomes" id="UP000486351"/>
    </source>
</evidence>
<evidence type="ECO:0000313" key="15">
    <source>
        <dbReference type="Proteomes" id="UP000440732"/>
    </source>
</evidence>
<dbReference type="EMBL" id="QXGE01001750">
    <property type="protein sequence ID" value="KAE9288733.1"/>
    <property type="molecule type" value="Genomic_DNA"/>
</dbReference>
<evidence type="ECO:0000313" key="2">
    <source>
        <dbReference type="EMBL" id="KAE8986439.1"/>
    </source>
</evidence>
<dbReference type="EMBL" id="QXFY01001787">
    <property type="protein sequence ID" value="KAE9309488.1"/>
    <property type="molecule type" value="Genomic_DNA"/>
</dbReference>
<name>A0A6A4CBZ5_9STRA</name>
<evidence type="ECO:0000313" key="8">
    <source>
        <dbReference type="EMBL" id="KAE9249964.1"/>
    </source>
</evidence>